<dbReference type="InterPro" id="IPR022630">
    <property type="entry name" value="S-AdoMet_synt_C"/>
</dbReference>
<feature type="domain" description="S-adenosylmethionine synthetase C-terminal" evidence="14">
    <location>
        <begin position="231"/>
        <end position="367"/>
    </location>
</feature>
<dbReference type="GO" id="GO:0006730">
    <property type="term" value="P:one-carbon metabolic process"/>
    <property type="evidence" value="ECO:0007669"/>
    <property type="project" value="UniProtKB-KW"/>
</dbReference>
<name>A0A379DCB0_9FIRM</name>
<dbReference type="GO" id="GO:0000287">
    <property type="term" value="F:magnesium ion binding"/>
    <property type="evidence" value="ECO:0007669"/>
    <property type="project" value="UniProtKB-UniRule"/>
</dbReference>
<dbReference type="PANTHER" id="PTHR11964">
    <property type="entry name" value="S-ADENOSYLMETHIONINE SYNTHETASE"/>
    <property type="match status" value="1"/>
</dbReference>
<dbReference type="UniPathway" id="UPA00315">
    <property type="reaction ID" value="UER00080"/>
</dbReference>
<evidence type="ECO:0000259" key="14">
    <source>
        <dbReference type="Pfam" id="PF02773"/>
    </source>
</evidence>
<comment type="function">
    <text evidence="10">Catalyzes the formation of S-adenosylmethionine (AdoMet) from methionine and ATP. The overall synthetic reaction is composed of two sequential steps, AdoMet formation and the subsequent tripolyphosphate hydrolysis which occurs prior to release of AdoMet from the enzyme.</text>
</comment>
<comment type="similarity">
    <text evidence="2 10 11">Belongs to the AdoMet synthase family.</text>
</comment>
<keyword evidence="6 10" id="KW-0547">Nucleotide-binding</keyword>
<dbReference type="AlphaFoldDB" id="A0A379DCB0"/>
<keyword evidence="3 10" id="KW-0554">One-carbon metabolism</keyword>
<protein>
    <recommendedName>
        <fullName evidence="10">S-adenosylmethionine synthase</fullName>
        <shortName evidence="10">AdoMet synthase</shortName>
        <ecNumber evidence="10">2.5.1.6</ecNumber>
    </recommendedName>
    <alternativeName>
        <fullName evidence="10">MAT</fullName>
    </alternativeName>
    <alternativeName>
        <fullName evidence="10">Methionine adenosyltransferase</fullName>
    </alternativeName>
</protein>
<feature type="binding site" description="in other chain" evidence="10">
    <location>
        <position position="15"/>
    </location>
    <ligand>
        <name>ATP</name>
        <dbReference type="ChEBI" id="CHEBI:30616"/>
        <note>ligand shared between two neighboring subunits</note>
    </ligand>
</feature>
<dbReference type="InterPro" id="IPR022631">
    <property type="entry name" value="ADOMET_SYNTHASE_CS"/>
</dbReference>
<dbReference type="Proteomes" id="UP000254777">
    <property type="component" value="Unassembled WGS sequence"/>
</dbReference>
<evidence type="ECO:0000313" key="16">
    <source>
        <dbReference type="Proteomes" id="UP000254777"/>
    </source>
</evidence>
<evidence type="ECO:0000256" key="2">
    <source>
        <dbReference type="ARBA" id="ARBA00009685"/>
    </source>
</evidence>
<dbReference type="RefSeq" id="WP_004819701.1">
    <property type="nucleotide sequence ID" value="NZ_UGTH01000001.1"/>
</dbReference>
<evidence type="ECO:0000313" key="15">
    <source>
        <dbReference type="EMBL" id="SUB75537.1"/>
    </source>
</evidence>
<dbReference type="Pfam" id="PF02773">
    <property type="entry name" value="S-AdoMet_synt_C"/>
    <property type="match status" value="1"/>
</dbReference>
<dbReference type="GO" id="GO:0005737">
    <property type="term" value="C:cytoplasm"/>
    <property type="evidence" value="ECO:0007669"/>
    <property type="project" value="UniProtKB-SubCell"/>
</dbReference>
<feature type="binding site" evidence="10">
    <location>
        <position position="264"/>
    </location>
    <ligand>
        <name>ATP</name>
        <dbReference type="ChEBI" id="CHEBI:30616"/>
        <note>ligand shared between two neighboring subunits</note>
    </ligand>
</feature>
<dbReference type="FunFam" id="3.30.300.10:FF:000003">
    <property type="entry name" value="S-adenosylmethionine synthase"/>
    <property type="match status" value="1"/>
</dbReference>
<feature type="binding site" description="in other chain" evidence="10">
    <location>
        <position position="268"/>
    </location>
    <ligand>
        <name>L-methionine</name>
        <dbReference type="ChEBI" id="CHEBI:57844"/>
        <note>ligand shared between two neighboring subunits</note>
    </ligand>
</feature>
<feature type="region of interest" description="Flexible loop" evidence="10">
    <location>
        <begin position="99"/>
        <end position="109"/>
    </location>
</feature>
<feature type="binding site" evidence="10">
    <location>
        <position position="237"/>
    </location>
    <ligand>
        <name>L-methionine</name>
        <dbReference type="ChEBI" id="CHEBI:57844"/>
        <note>ligand shared between two neighboring subunits</note>
    </ligand>
</feature>
<evidence type="ECO:0000256" key="11">
    <source>
        <dbReference type="RuleBase" id="RU004462"/>
    </source>
</evidence>
<evidence type="ECO:0000256" key="3">
    <source>
        <dbReference type="ARBA" id="ARBA00022563"/>
    </source>
</evidence>
<gene>
    <name evidence="15" type="primary">metK_2</name>
    <name evidence="10" type="synonym">metK</name>
    <name evidence="15" type="ORF">NCTC11088_01335</name>
</gene>
<reference evidence="15 16" key="1">
    <citation type="submission" date="2018-06" db="EMBL/GenBank/DDBJ databases">
        <authorList>
            <consortium name="Pathogen Informatics"/>
            <person name="Doyle S."/>
        </authorList>
    </citation>
    <scope>NUCLEOTIDE SEQUENCE [LARGE SCALE GENOMIC DNA]</scope>
    <source>
        <strain evidence="15 16">NCTC11088</strain>
    </source>
</reference>
<keyword evidence="5 10" id="KW-0479">Metal-binding</keyword>
<evidence type="ECO:0000256" key="8">
    <source>
        <dbReference type="ARBA" id="ARBA00022842"/>
    </source>
</evidence>
<sequence length="378" mass="42210">MTEYLLTSESVTEGHPDKVCDQISDAILDEYLKKDSDSRVAVETMISNNLLVIAGEVTSKSKVNIEEIAKQVLKEIGYTDDNSGFNVDKCTIITNIDEQSKDISQGVNKERICAGDQGLVYGYAVDESSNYMPMGIELAHNLVKRLAFVRKENIVEGLYPDGKSQVNIEYSEDKKIKSVKSIVIAAQHHDYIDLNRLKKKIVDEVILKEIDKKYITDETKIYINATGNFSIGGPKADVGLTGRKIIVDTYGGAGKHGGGAFSGKDYSKADRCAAYMARYIAKNIVASGLARECEIQLAYVIGREEAQSMNINTFGTENIDLENLYLGVRQIFDTNINSIIEHLDLKRAIYRDTACYGHFGRNFSWERLDKVELLKKLI</sequence>
<dbReference type="Pfam" id="PF00438">
    <property type="entry name" value="S-AdoMet_synt_N"/>
    <property type="match status" value="1"/>
</dbReference>
<accession>A0A379DCB0</accession>
<evidence type="ECO:0000259" key="12">
    <source>
        <dbReference type="Pfam" id="PF00438"/>
    </source>
</evidence>
<comment type="cofactor">
    <cofactor evidence="10">
        <name>K(+)</name>
        <dbReference type="ChEBI" id="CHEBI:29103"/>
    </cofactor>
    <text evidence="10">Binds 1 potassium ion per subunit.</text>
</comment>
<keyword evidence="4 10" id="KW-0808">Transferase</keyword>
<evidence type="ECO:0000256" key="4">
    <source>
        <dbReference type="ARBA" id="ARBA00022679"/>
    </source>
</evidence>
<evidence type="ECO:0000256" key="7">
    <source>
        <dbReference type="ARBA" id="ARBA00022840"/>
    </source>
</evidence>
<feature type="binding site" evidence="10">
    <location>
        <position position="260"/>
    </location>
    <ligand>
        <name>ATP</name>
        <dbReference type="ChEBI" id="CHEBI:30616"/>
        <note>ligand shared between two neighboring subunits</note>
    </ligand>
</feature>
<evidence type="ECO:0000256" key="1">
    <source>
        <dbReference type="ARBA" id="ARBA00005224"/>
    </source>
</evidence>
<dbReference type="GO" id="GO:0005524">
    <property type="term" value="F:ATP binding"/>
    <property type="evidence" value="ECO:0007669"/>
    <property type="project" value="UniProtKB-UniRule"/>
</dbReference>
<dbReference type="InterPro" id="IPR022628">
    <property type="entry name" value="S-AdoMet_synt_N"/>
</dbReference>
<keyword evidence="10" id="KW-0963">Cytoplasm</keyword>
<dbReference type="InterPro" id="IPR022636">
    <property type="entry name" value="S-AdoMet_synthetase_sfam"/>
</dbReference>
<dbReference type="Pfam" id="PF02772">
    <property type="entry name" value="S-AdoMet_synt_M"/>
    <property type="match status" value="1"/>
</dbReference>
<comment type="caution">
    <text evidence="10">Lacks conserved residue(s) required for the propagation of feature annotation.</text>
</comment>
<dbReference type="NCBIfam" id="TIGR01034">
    <property type="entry name" value="metK"/>
    <property type="match status" value="1"/>
</dbReference>
<comment type="catalytic activity">
    <reaction evidence="10">
        <text>L-methionine + ATP + H2O = S-adenosyl-L-methionine + phosphate + diphosphate</text>
        <dbReference type="Rhea" id="RHEA:21080"/>
        <dbReference type="ChEBI" id="CHEBI:15377"/>
        <dbReference type="ChEBI" id="CHEBI:30616"/>
        <dbReference type="ChEBI" id="CHEBI:33019"/>
        <dbReference type="ChEBI" id="CHEBI:43474"/>
        <dbReference type="ChEBI" id="CHEBI:57844"/>
        <dbReference type="ChEBI" id="CHEBI:59789"/>
        <dbReference type="EC" id="2.5.1.6"/>
    </reaction>
</comment>
<dbReference type="EMBL" id="UGTH01000001">
    <property type="protein sequence ID" value="SUB75537.1"/>
    <property type="molecule type" value="Genomic_DNA"/>
</dbReference>
<comment type="subcellular location">
    <subcellularLocation>
        <location evidence="10">Cytoplasm</location>
    </subcellularLocation>
</comment>
<feature type="domain" description="S-adenosylmethionine synthetase central" evidence="13">
    <location>
        <begin position="112"/>
        <end position="229"/>
    </location>
</feature>
<dbReference type="GO" id="GO:0006556">
    <property type="term" value="P:S-adenosylmethionine biosynthetic process"/>
    <property type="evidence" value="ECO:0007669"/>
    <property type="project" value="UniProtKB-UniRule"/>
</dbReference>
<dbReference type="PROSITE" id="PS00377">
    <property type="entry name" value="ADOMET_SYNTHASE_2"/>
    <property type="match status" value="1"/>
</dbReference>
<feature type="binding site" evidence="10">
    <location>
        <position position="237"/>
    </location>
    <ligand>
        <name>ATP</name>
        <dbReference type="ChEBI" id="CHEBI:30616"/>
        <note>ligand shared between two neighboring subunits</note>
    </ligand>
</feature>
<dbReference type="InterPro" id="IPR002133">
    <property type="entry name" value="S-AdoMet_synthetase"/>
</dbReference>
<comment type="cofactor">
    <cofactor evidence="10">
        <name>Mg(2+)</name>
        <dbReference type="ChEBI" id="CHEBI:18420"/>
    </cofactor>
    <text evidence="10">Binds 2 divalent ions per subunit.</text>
</comment>
<feature type="binding site" evidence="10">
    <location>
        <position position="43"/>
    </location>
    <ligand>
        <name>K(+)</name>
        <dbReference type="ChEBI" id="CHEBI:29103"/>
    </ligand>
</feature>
<evidence type="ECO:0000259" key="13">
    <source>
        <dbReference type="Pfam" id="PF02772"/>
    </source>
</evidence>
<feature type="binding site" description="in other chain" evidence="10">
    <location>
        <position position="99"/>
    </location>
    <ligand>
        <name>L-methionine</name>
        <dbReference type="ChEBI" id="CHEBI:57844"/>
        <note>ligand shared between two neighboring subunits</note>
    </ligand>
</feature>
<feature type="domain" description="S-adenosylmethionine synthetase N-terminal" evidence="12">
    <location>
        <begin position="4"/>
        <end position="100"/>
    </location>
</feature>
<comment type="subunit">
    <text evidence="10">Homotetramer; dimer of dimers.</text>
</comment>
<feature type="binding site" description="in other chain" evidence="10">
    <location>
        <begin position="161"/>
        <end position="163"/>
    </location>
    <ligand>
        <name>ATP</name>
        <dbReference type="ChEBI" id="CHEBI:30616"/>
        <note>ligand shared between two neighboring subunits</note>
    </ligand>
</feature>
<keyword evidence="7 10" id="KW-0067">ATP-binding</keyword>
<dbReference type="InterPro" id="IPR022629">
    <property type="entry name" value="S-AdoMet_synt_central"/>
</dbReference>
<dbReference type="PIRSF" id="PIRSF000497">
    <property type="entry name" value="MAT"/>
    <property type="match status" value="1"/>
</dbReference>
<evidence type="ECO:0000256" key="5">
    <source>
        <dbReference type="ARBA" id="ARBA00022723"/>
    </source>
</evidence>
<feature type="binding site" evidence="10">
    <location>
        <position position="17"/>
    </location>
    <ligand>
        <name>Mg(2+)</name>
        <dbReference type="ChEBI" id="CHEBI:18420"/>
    </ligand>
</feature>
<keyword evidence="9 10" id="KW-0630">Potassium</keyword>
<keyword evidence="8 10" id="KW-0460">Magnesium</keyword>
<evidence type="ECO:0000256" key="9">
    <source>
        <dbReference type="ARBA" id="ARBA00022958"/>
    </source>
</evidence>
<dbReference type="Gene3D" id="3.30.300.10">
    <property type="match status" value="3"/>
</dbReference>
<dbReference type="SUPFAM" id="SSF55973">
    <property type="entry name" value="S-adenosylmethionine synthetase"/>
    <property type="match status" value="3"/>
</dbReference>
<feature type="binding site" description="in other chain" evidence="10">
    <location>
        <begin position="243"/>
        <end position="244"/>
    </location>
    <ligand>
        <name>ATP</name>
        <dbReference type="ChEBI" id="CHEBI:30616"/>
        <note>ligand shared between two neighboring subunits</note>
    </ligand>
</feature>
<dbReference type="EC" id="2.5.1.6" evidence="10"/>
<feature type="binding site" description="in other chain" evidence="10">
    <location>
        <position position="56"/>
    </location>
    <ligand>
        <name>L-methionine</name>
        <dbReference type="ChEBI" id="CHEBI:57844"/>
        <note>ligand shared between two neighboring subunits</note>
    </ligand>
</feature>
<proteinExistence type="inferred from homology"/>
<dbReference type="GO" id="GO:0004478">
    <property type="term" value="F:methionine adenosyltransferase activity"/>
    <property type="evidence" value="ECO:0007669"/>
    <property type="project" value="UniProtKB-UniRule"/>
</dbReference>
<organism evidence="15 16">
    <name type="scientific">Peptoniphilus indolicus</name>
    <dbReference type="NCBI Taxonomy" id="33030"/>
    <lineage>
        <taxon>Bacteria</taxon>
        <taxon>Bacillati</taxon>
        <taxon>Bacillota</taxon>
        <taxon>Tissierellia</taxon>
        <taxon>Tissierellales</taxon>
        <taxon>Peptoniphilaceae</taxon>
        <taxon>Peptoniphilus</taxon>
    </lineage>
</organism>
<dbReference type="HAMAP" id="MF_00086">
    <property type="entry name" value="S_AdoMet_synth1"/>
    <property type="match status" value="1"/>
</dbReference>
<comment type="pathway">
    <text evidence="1 10">Amino-acid biosynthesis; S-adenosyl-L-methionine biosynthesis; S-adenosyl-L-methionine from L-methionine: step 1/1.</text>
</comment>
<dbReference type="CDD" id="cd18079">
    <property type="entry name" value="S-AdoMet_synt"/>
    <property type="match status" value="1"/>
</dbReference>
<evidence type="ECO:0000256" key="10">
    <source>
        <dbReference type="HAMAP-Rule" id="MF_00086"/>
    </source>
</evidence>
<evidence type="ECO:0000256" key="6">
    <source>
        <dbReference type="ARBA" id="ARBA00022741"/>
    </source>
</evidence>